<reference evidence="1 2" key="1">
    <citation type="journal article" date="2024" name="bioRxiv">
        <title>Comparative genomics of Cryptococcus and Kwoniella reveals pathogenesis evolution and contrasting karyotype dynamics via intercentromeric recombination or chromosome fusion.</title>
        <authorList>
            <person name="Coelho M.A."/>
            <person name="David-Palma M."/>
            <person name="Shea T."/>
            <person name="Bowers K."/>
            <person name="McGinley-Smith S."/>
            <person name="Mohammad A.W."/>
            <person name="Gnirke A."/>
            <person name="Yurkov A.M."/>
            <person name="Nowrousian M."/>
            <person name="Sun S."/>
            <person name="Cuomo C.A."/>
            <person name="Heitman J."/>
        </authorList>
    </citation>
    <scope>NUCLEOTIDE SEQUENCE [LARGE SCALE GENOMIC DNA]</scope>
    <source>
        <strain evidence="1 2">CBS 13917</strain>
    </source>
</reference>
<organism evidence="1 2">
    <name type="scientific">Kwoniella newhampshirensis</name>
    <dbReference type="NCBI Taxonomy" id="1651941"/>
    <lineage>
        <taxon>Eukaryota</taxon>
        <taxon>Fungi</taxon>
        <taxon>Dikarya</taxon>
        <taxon>Basidiomycota</taxon>
        <taxon>Agaricomycotina</taxon>
        <taxon>Tremellomycetes</taxon>
        <taxon>Tremellales</taxon>
        <taxon>Cryptococcaceae</taxon>
        <taxon>Kwoniella</taxon>
    </lineage>
</organism>
<dbReference type="Proteomes" id="UP001388673">
    <property type="component" value="Unassembled WGS sequence"/>
</dbReference>
<sequence>MLRRIRVKLRLPTRPQSSSIQPFHSRTTYSAAAVARIHVQEQDDVPYGMEYGAGPSRIPYQSRPSVQPTPTLAIAPSSTPLKAHVAAKTLREHLNSLNHGSYASINGLILSLLRSLDPSRQGVAASIEDTIASLSRLELQTILHHLIRQGKLKPAVALAAQALSKAPRSTRRRLISARTITALFSKWPNLTHRVHPPHRALSSLEPTFAEQLSPAPSPLVRTLLDILESLQDVRLRRPPELYALIIRTCVNEDLPDLAAKVYVGLVEEWVTEGRVAEGASPEDFYQGGGPPREQEQARVSEMLKRWWTGVRTWRLPGEVLSPHDRLDLWHPRHLSLGEKMRNFPVPLATSPPSTVPEPKAVWLNIIVNSLKLDPTKVSPAEFAASMRALAILANTVLSRTLPIVALGRLLGACNVAPYKPDVFPDNITARPEEDAWAFTAHTQIHVTLMSLLFSPPISAQSMAMIEANRDQSAVDDAETSFRQPSSSVGRYMLPPLSWGSCNVLLNYAFRALRAPAALQRLMKYMKDVLGMGRQDPDVYNKVLRSATVIQENKVAAQAELALFQKVDSRWARPAHAPSRRKDDRTFFLAQRIVEPDPLKAEGDTLTNLVVSSPALSHHDSSASPNPNEASVVHQLTYLTVTSQFDRLEDLVYQYIPFLDFSARMSASEARSRVEEQELTSALGHNGRPTPQTLTPAIYEAILIGLEKDGRTGLAQRVFKVAMQAEQQMSERLGEKNDATRSLAYQYRLPIGVFTTMLKVWENEVRAGASAVNQGLHTVPIGWVVPKRYEKLNRQDAAGQMAILTHELVRNRSALGRGEAALDKKYFDALVKACRLRWKLGEGGELRDWVLKKELVEVIRDMEEWDVEVNEPLVTKLGGRVDPIDARVGVAMGQRRKRSQRQWPEPAKLLRRMVGHGGGKEVDFSVWDSDGRLKNGRARV</sequence>
<dbReference type="GeneID" id="92182073"/>
<protein>
    <submittedName>
        <fullName evidence="1">Uncharacterized protein</fullName>
    </submittedName>
</protein>
<keyword evidence="2" id="KW-1185">Reference proteome</keyword>
<evidence type="ECO:0000313" key="2">
    <source>
        <dbReference type="Proteomes" id="UP001388673"/>
    </source>
</evidence>
<accession>A0AAW0YJA7</accession>
<gene>
    <name evidence="1" type="ORF">IAR55_004815</name>
</gene>
<dbReference type="RefSeq" id="XP_066801369.1">
    <property type="nucleotide sequence ID" value="XM_066947910.1"/>
</dbReference>
<name>A0AAW0YJA7_9TREE</name>
<proteinExistence type="predicted"/>
<dbReference type="KEGG" id="kne:92182073"/>
<evidence type="ECO:0000313" key="1">
    <source>
        <dbReference type="EMBL" id="KAK8849481.1"/>
    </source>
</evidence>
<dbReference type="EMBL" id="JBCAWK010000009">
    <property type="protein sequence ID" value="KAK8849481.1"/>
    <property type="molecule type" value="Genomic_DNA"/>
</dbReference>
<dbReference type="AlphaFoldDB" id="A0AAW0YJA7"/>
<comment type="caution">
    <text evidence="1">The sequence shown here is derived from an EMBL/GenBank/DDBJ whole genome shotgun (WGS) entry which is preliminary data.</text>
</comment>